<evidence type="ECO:0000256" key="1">
    <source>
        <dbReference type="ARBA" id="ARBA00004613"/>
    </source>
</evidence>
<dbReference type="Pfam" id="PF02014">
    <property type="entry name" value="Reeler"/>
    <property type="match status" value="1"/>
</dbReference>
<organism evidence="13 14">
    <name type="scientific">Plakobranchus ocellatus</name>
    <dbReference type="NCBI Taxonomy" id="259542"/>
    <lineage>
        <taxon>Eukaryota</taxon>
        <taxon>Metazoa</taxon>
        <taxon>Spiralia</taxon>
        <taxon>Lophotrochozoa</taxon>
        <taxon>Mollusca</taxon>
        <taxon>Gastropoda</taxon>
        <taxon>Heterobranchia</taxon>
        <taxon>Euthyneura</taxon>
        <taxon>Panpulmonata</taxon>
        <taxon>Sacoglossa</taxon>
        <taxon>Placobranchoidea</taxon>
        <taxon>Plakobranchidae</taxon>
        <taxon>Plakobranchus</taxon>
    </lineage>
</organism>
<keyword evidence="7" id="KW-0391">Immunity</keyword>
<evidence type="ECO:0000256" key="5">
    <source>
        <dbReference type="ARBA" id="ARBA00022588"/>
    </source>
</evidence>
<feature type="signal peptide" evidence="11">
    <location>
        <begin position="1"/>
        <end position="23"/>
    </location>
</feature>
<feature type="compositionally biased region" description="Low complexity" evidence="9">
    <location>
        <begin position="294"/>
        <end position="319"/>
    </location>
</feature>
<protein>
    <submittedName>
        <fullName evidence="13">Ferric-chelate reductase 1</fullName>
    </submittedName>
</protein>
<keyword evidence="14" id="KW-1185">Reference proteome</keyword>
<comment type="subcellular location">
    <subcellularLocation>
        <location evidence="1">Secreted</location>
    </subcellularLocation>
</comment>
<keyword evidence="10" id="KW-0472">Membrane</keyword>
<dbReference type="CDD" id="cd08544">
    <property type="entry name" value="Reeler"/>
    <property type="match status" value="1"/>
</dbReference>
<feature type="domain" description="Reelin" evidence="12">
    <location>
        <begin position="14"/>
        <end position="179"/>
    </location>
</feature>
<feature type="compositionally biased region" description="Low complexity" evidence="9">
    <location>
        <begin position="163"/>
        <end position="195"/>
    </location>
</feature>
<evidence type="ECO:0000256" key="7">
    <source>
        <dbReference type="ARBA" id="ARBA00022859"/>
    </source>
</evidence>
<dbReference type="Proteomes" id="UP000735302">
    <property type="component" value="Unassembled WGS sequence"/>
</dbReference>
<evidence type="ECO:0000313" key="13">
    <source>
        <dbReference type="EMBL" id="GFN96640.1"/>
    </source>
</evidence>
<dbReference type="InterPro" id="IPR002861">
    <property type="entry name" value="Reeler_dom"/>
</dbReference>
<dbReference type="InterPro" id="IPR042307">
    <property type="entry name" value="Reeler_sf"/>
</dbReference>
<evidence type="ECO:0000256" key="10">
    <source>
        <dbReference type="SAM" id="Phobius"/>
    </source>
</evidence>
<dbReference type="PROSITE" id="PS51019">
    <property type="entry name" value="REELIN"/>
    <property type="match status" value="1"/>
</dbReference>
<feature type="region of interest" description="Disordered" evidence="9">
    <location>
        <begin position="348"/>
        <end position="402"/>
    </location>
</feature>
<dbReference type="GO" id="GO:0042742">
    <property type="term" value="P:defense response to bacterium"/>
    <property type="evidence" value="ECO:0007669"/>
    <property type="project" value="UniProtKB-KW"/>
</dbReference>
<evidence type="ECO:0000256" key="3">
    <source>
        <dbReference type="ARBA" id="ARBA00022525"/>
    </source>
</evidence>
<feature type="region of interest" description="Disordered" evidence="9">
    <location>
        <begin position="160"/>
        <end position="328"/>
    </location>
</feature>
<feature type="compositionally biased region" description="Low complexity" evidence="9">
    <location>
        <begin position="260"/>
        <end position="271"/>
    </location>
</feature>
<keyword evidence="10" id="KW-1133">Transmembrane helix</keyword>
<dbReference type="GO" id="GO:0045087">
    <property type="term" value="P:innate immune response"/>
    <property type="evidence" value="ECO:0007669"/>
    <property type="project" value="UniProtKB-KW"/>
</dbReference>
<keyword evidence="4" id="KW-0929">Antimicrobial</keyword>
<dbReference type="AlphaFoldDB" id="A0AAV3ZQ51"/>
<dbReference type="GO" id="GO:0016020">
    <property type="term" value="C:membrane"/>
    <property type="evidence" value="ECO:0007669"/>
    <property type="project" value="TreeGrafter"/>
</dbReference>
<keyword evidence="5" id="KW-0399">Innate immunity</keyword>
<evidence type="ECO:0000256" key="2">
    <source>
        <dbReference type="ARBA" id="ARBA00008501"/>
    </source>
</evidence>
<feature type="compositionally biased region" description="Low complexity" evidence="9">
    <location>
        <begin position="203"/>
        <end position="224"/>
    </location>
</feature>
<dbReference type="InterPro" id="IPR051237">
    <property type="entry name" value="Ferric-chelate_Red/DefProt"/>
</dbReference>
<comment type="similarity">
    <text evidence="2">Belongs to the insect defense protein family.</text>
</comment>
<keyword evidence="6 11" id="KW-0732">Signal</keyword>
<reference evidence="13 14" key="1">
    <citation type="journal article" date="2021" name="Elife">
        <title>Chloroplast acquisition without the gene transfer in kleptoplastic sea slugs, Plakobranchus ocellatus.</title>
        <authorList>
            <person name="Maeda T."/>
            <person name="Takahashi S."/>
            <person name="Yoshida T."/>
            <person name="Shimamura S."/>
            <person name="Takaki Y."/>
            <person name="Nagai Y."/>
            <person name="Toyoda A."/>
            <person name="Suzuki Y."/>
            <person name="Arimoto A."/>
            <person name="Ishii H."/>
            <person name="Satoh N."/>
            <person name="Nishiyama T."/>
            <person name="Hasebe M."/>
            <person name="Maruyama T."/>
            <person name="Minagawa J."/>
            <person name="Obokata J."/>
            <person name="Shigenobu S."/>
        </authorList>
    </citation>
    <scope>NUCLEOTIDE SEQUENCE [LARGE SCALE GENOMIC DNA]</scope>
</reference>
<feature type="compositionally biased region" description="Polar residues" evidence="9">
    <location>
        <begin position="242"/>
        <end position="259"/>
    </location>
</feature>
<evidence type="ECO:0000256" key="8">
    <source>
        <dbReference type="ARBA" id="ARBA00023022"/>
    </source>
</evidence>
<name>A0AAV3ZQ51_9GAST</name>
<sequence>MNLPKLLQLLLPLMWWLVLSVRAYSTGAPTTACDSMTPGHPGQSEPLPGPFSLTLSKQNYIPFEVINVTINAPARSPFLGFMLQARDNETGSLIGSFLPSQGAKIICNQVLTHSSSDPKSSKTFTWRAPITGTARVQFRATVVKDYFTYYVGLRSSVLNPNIPTTAGTTRTTATTTKHPTTTAATTTKSTSSTSTAPPPPPTTTAENTTHFPQSSSASALTSDLTSRETSTKTTTALPSTSIHNPTTRPTRATVSSTRGYSPPTTSASSSPYTPPPATQFTETTIYSRPPIPLTRTTSSSLSFSQSSTSPTSASSSKITQPSSTQINTLSSTNTATATATTTLPSVTAFSSTSLSSQRPQVITTGQRSTVTFPTTSDVTSWTSTDTQTPDEARNTRFSGVDDDDDDDKNLTLYLSVGLVSGWACVIVLIYVIRHFRNRLRHKGPPVVSLA</sequence>
<dbReference type="Gene3D" id="2.60.40.4060">
    <property type="entry name" value="Reeler domain"/>
    <property type="match status" value="1"/>
</dbReference>
<proteinExistence type="inferred from homology"/>
<evidence type="ECO:0000313" key="14">
    <source>
        <dbReference type="Proteomes" id="UP000735302"/>
    </source>
</evidence>
<comment type="caution">
    <text evidence="13">The sequence shown here is derived from an EMBL/GenBank/DDBJ whole genome shotgun (WGS) entry which is preliminary data.</text>
</comment>
<keyword evidence="10" id="KW-0812">Transmembrane</keyword>
<feature type="transmembrane region" description="Helical" evidence="10">
    <location>
        <begin position="410"/>
        <end position="432"/>
    </location>
</feature>
<feature type="chain" id="PRO_5043439050" evidence="11">
    <location>
        <begin position="24"/>
        <end position="450"/>
    </location>
</feature>
<dbReference type="PANTHER" id="PTHR45828">
    <property type="entry name" value="CYTOCHROME B561/FERRIC REDUCTASE TRANSMEMBRANE"/>
    <property type="match status" value="1"/>
</dbReference>
<dbReference type="GO" id="GO:0005576">
    <property type="term" value="C:extracellular region"/>
    <property type="evidence" value="ECO:0007669"/>
    <property type="project" value="UniProtKB-SubCell"/>
</dbReference>
<accession>A0AAV3ZQ51</accession>
<evidence type="ECO:0000256" key="9">
    <source>
        <dbReference type="SAM" id="MobiDB-lite"/>
    </source>
</evidence>
<feature type="compositionally biased region" description="Low complexity" evidence="9">
    <location>
        <begin position="231"/>
        <end position="241"/>
    </location>
</feature>
<feature type="compositionally biased region" description="Low complexity" evidence="9">
    <location>
        <begin position="374"/>
        <end position="389"/>
    </location>
</feature>
<dbReference type="PANTHER" id="PTHR45828:SF9">
    <property type="entry name" value="CELL WALL INTEGRITY AND STRESS RESPONSE COMPONENT 4-LIKE-RELATED"/>
    <property type="match status" value="1"/>
</dbReference>
<evidence type="ECO:0000259" key="12">
    <source>
        <dbReference type="PROSITE" id="PS51019"/>
    </source>
</evidence>
<gene>
    <name evidence="13" type="ORF">PoB_002314600</name>
</gene>
<feature type="compositionally biased region" description="Polar residues" evidence="9">
    <location>
        <begin position="357"/>
        <end position="373"/>
    </location>
</feature>
<evidence type="ECO:0000256" key="11">
    <source>
        <dbReference type="SAM" id="SignalP"/>
    </source>
</evidence>
<dbReference type="EMBL" id="BLXT01002699">
    <property type="protein sequence ID" value="GFN96640.1"/>
    <property type="molecule type" value="Genomic_DNA"/>
</dbReference>
<keyword evidence="3" id="KW-0964">Secreted</keyword>
<evidence type="ECO:0000256" key="4">
    <source>
        <dbReference type="ARBA" id="ARBA00022529"/>
    </source>
</evidence>
<keyword evidence="8" id="KW-0044">Antibiotic</keyword>
<evidence type="ECO:0000256" key="6">
    <source>
        <dbReference type="ARBA" id="ARBA00022729"/>
    </source>
</evidence>